<reference evidence="2" key="1">
    <citation type="submission" date="2017-01" db="EMBL/GenBank/DDBJ databases">
        <authorList>
            <person name="Wang Y."/>
            <person name="White M."/>
            <person name="Kvist S."/>
            <person name="Moncalvo J.-M."/>
        </authorList>
    </citation>
    <scope>NUCLEOTIDE SEQUENCE [LARGE SCALE GENOMIC DNA]</scope>
    <source>
        <strain evidence="2">ID-206-W2</strain>
    </source>
</reference>
<evidence type="ECO:0000313" key="2">
    <source>
        <dbReference type="Proteomes" id="UP000187429"/>
    </source>
</evidence>
<dbReference type="Proteomes" id="UP000187429">
    <property type="component" value="Unassembled WGS sequence"/>
</dbReference>
<proteinExistence type="predicted"/>
<organism evidence="1 2">
    <name type="scientific">Smittium culicis</name>
    <dbReference type="NCBI Taxonomy" id="133412"/>
    <lineage>
        <taxon>Eukaryota</taxon>
        <taxon>Fungi</taxon>
        <taxon>Fungi incertae sedis</taxon>
        <taxon>Zoopagomycota</taxon>
        <taxon>Kickxellomycotina</taxon>
        <taxon>Harpellomycetes</taxon>
        <taxon>Harpellales</taxon>
        <taxon>Legeriomycetaceae</taxon>
        <taxon>Smittium</taxon>
    </lineage>
</organism>
<gene>
    <name evidence="1" type="ORF">AYI69_g2491</name>
</gene>
<dbReference type="AlphaFoldDB" id="A0A1R1YMR5"/>
<dbReference type="EMBL" id="LSSM01000731">
    <property type="protein sequence ID" value="OMJ28036.1"/>
    <property type="molecule type" value="Genomic_DNA"/>
</dbReference>
<name>A0A1R1YMR5_9FUNG</name>
<sequence>MYTEELVKKAYIDIMKTIDENVWCQLAQRKKHGNIKSLMEEAKRLMIIKLHGKESAVLDTQSLNAIEVTGLKDPGESSDLPGDLGVSELVQAMEKLDIPADTALATQIPENLQKISKRNQWSLSA</sequence>
<comment type="caution">
    <text evidence="1">The sequence shown here is derived from an EMBL/GenBank/DDBJ whole genome shotgun (WGS) entry which is preliminary data.</text>
</comment>
<protein>
    <submittedName>
        <fullName evidence="1">Uncharacterized protein</fullName>
    </submittedName>
</protein>
<dbReference type="OrthoDB" id="10558855at2759"/>
<keyword evidence="2" id="KW-1185">Reference proteome</keyword>
<accession>A0A1R1YMR5</accession>
<evidence type="ECO:0000313" key="1">
    <source>
        <dbReference type="EMBL" id="OMJ28036.1"/>
    </source>
</evidence>